<feature type="transmembrane region" description="Helical" evidence="11">
    <location>
        <begin position="546"/>
        <end position="563"/>
    </location>
</feature>
<dbReference type="Proteomes" id="UP000623687">
    <property type="component" value="Unassembled WGS sequence"/>
</dbReference>
<comment type="caution">
    <text evidence="13">The sequence shown here is derived from an EMBL/GenBank/DDBJ whole genome shotgun (WGS) entry which is preliminary data.</text>
</comment>
<dbReference type="PANTHER" id="PTHR23071">
    <property type="entry name" value="PHOSPHATIDYLINOSITOL GLYCAN"/>
    <property type="match status" value="1"/>
</dbReference>
<feature type="transmembrane region" description="Helical" evidence="11">
    <location>
        <begin position="962"/>
        <end position="985"/>
    </location>
</feature>
<dbReference type="InterPro" id="IPR002591">
    <property type="entry name" value="Phosphodiest/P_Trfase"/>
</dbReference>
<evidence type="ECO:0000256" key="6">
    <source>
        <dbReference type="ARBA" id="ARBA00022692"/>
    </source>
</evidence>
<feature type="transmembrane region" description="Helical" evidence="11">
    <location>
        <begin position="689"/>
        <end position="711"/>
    </location>
</feature>
<feature type="transmembrane region" description="Helical" evidence="11">
    <location>
        <begin position="575"/>
        <end position="593"/>
    </location>
</feature>
<dbReference type="InterPro" id="IPR045687">
    <property type="entry name" value="PIGG/GPI7_C"/>
</dbReference>
<dbReference type="EMBL" id="JACETU010000005">
    <property type="protein sequence ID" value="KAF7428807.1"/>
    <property type="molecule type" value="Genomic_DNA"/>
</dbReference>
<dbReference type="GO" id="GO:0051377">
    <property type="term" value="F:mannose-ethanolamine phosphotransferase activity"/>
    <property type="evidence" value="ECO:0007669"/>
    <property type="project" value="InterPro"/>
</dbReference>
<dbReference type="Pfam" id="PF19316">
    <property type="entry name" value="PIGO_PIGG"/>
    <property type="match status" value="1"/>
</dbReference>
<feature type="transmembrane region" description="Helical" evidence="11">
    <location>
        <begin position="427"/>
        <end position="448"/>
    </location>
</feature>
<dbReference type="InterPro" id="IPR037675">
    <property type="entry name" value="PIG-O_N"/>
</dbReference>
<dbReference type="PANTHER" id="PTHR23071:SF1">
    <property type="entry name" value="GPI ETHANOLAMINE PHOSPHATE TRANSFERASE 3"/>
    <property type="match status" value="1"/>
</dbReference>
<proteinExistence type="inferred from homology"/>
<dbReference type="UniPathway" id="UPA00196"/>
<feature type="transmembrane region" description="Helical" evidence="11">
    <location>
        <begin position="741"/>
        <end position="765"/>
    </location>
</feature>
<keyword evidence="6 11" id="KW-0812">Transmembrane</keyword>
<accession>A0A8H7DS41</accession>
<name>A0A8H7DS41_PLEOS</name>
<evidence type="ECO:0000256" key="2">
    <source>
        <dbReference type="ARBA" id="ARBA00004687"/>
    </source>
</evidence>
<reference evidence="13" key="1">
    <citation type="submission" date="2019-07" db="EMBL/GenBank/DDBJ databases">
        <authorList>
            <person name="Palmer J.M."/>
        </authorList>
    </citation>
    <scope>NUCLEOTIDE SEQUENCE</scope>
    <source>
        <strain evidence="13">PC9</strain>
    </source>
</reference>
<comment type="similarity">
    <text evidence="3">Belongs to the PIGG/PIGN/PIGO family. PIGO subfamily.</text>
</comment>
<protein>
    <submittedName>
        <fullName evidence="13">Mannose-ethanolamine phosphotransferase gpi13</fullName>
    </submittedName>
</protein>
<dbReference type="Pfam" id="PF01663">
    <property type="entry name" value="Phosphodiest"/>
    <property type="match status" value="1"/>
</dbReference>
<comment type="subcellular location">
    <subcellularLocation>
        <location evidence="1">Endoplasmic reticulum membrane</location>
        <topology evidence="1">Multi-pass membrane protein</topology>
    </subcellularLocation>
</comment>
<feature type="transmembrane region" description="Helical" evidence="11">
    <location>
        <begin position="879"/>
        <end position="899"/>
    </location>
</feature>
<evidence type="ECO:0000256" key="7">
    <source>
        <dbReference type="ARBA" id="ARBA00022824"/>
    </source>
</evidence>
<dbReference type="CDD" id="cd16023">
    <property type="entry name" value="GPI_EPT_3"/>
    <property type="match status" value="1"/>
</dbReference>
<keyword evidence="5 13" id="KW-0808">Transferase</keyword>
<evidence type="ECO:0000256" key="1">
    <source>
        <dbReference type="ARBA" id="ARBA00004477"/>
    </source>
</evidence>
<feature type="transmembrane region" description="Helical" evidence="11">
    <location>
        <begin position="519"/>
        <end position="540"/>
    </location>
</feature>
<evidence type="ECO:0000259" key="12">
    <source>
        <dbReference type="Pfam" id="PF19316"/>
    </source>
</evidence>
<dbReference type="AlphaFoldDB" id="A0A8H7DS41"/>
<evidence type="ECO:0000256" key="8">
    <source>
        <dbReference type="ARBA" id="ARBA00022989"/>
    </source>
</evidence>
<dbReference type="SUPFAM" id="SSF53649">
    <property type="entry name" value="Alkaline phosphatase-like"/>
    <property type="match status" value="1"/>
</dbReference>
<dbReference type="Gene3D" id="3.40.720.10">
    <property type="entry name" value="Alkaline Phosphatase, subunit A"/>
    <property type="match status" value="1"/>
</dbReference>
<feature type="transmembrane region" description="Helical" evidence="11">
    <location>
        <begin position="617"/>
        <end position="638"/>
    </location>
</feature>
<keyword evidence="14" id="KW-1185">Reference proteome</keyword>
<dbReference type="RefSeq" id="XP_036631179.1">
    <property type="nucleotide sequence ID" value="XM_036777559.1"/>
</dbReference>
<feature type="transmembrane region" description="Helical" evidence="11">
    <location>
        <begin position="460"/>
        <end position="482"/>
    </location>
</feature>
<keyword evidence="10" id="KW-0325">Glycoprotein</keyword>
<evidence type="ECO:0000256" key="5">
    <source>
        <dbReference type="ARBA" id="ARBA00022679"/>
    </source>
</evidence>
<dbReference type="GO" id="GO:0006506">
    <property type="term" value="P:GPI anchor biosynthetic process"/>
    <property type="evidence" value="ECO:0007669"/>
    <property type="project" value="UniProtKB-UniPathway"/>
</dbReference>
<dbReference type="OrthoDB" id="272139at2759"/>
<evidence type="ECO:0000313" key="13">
    <source>
        <dbReference type="EMBL" id="KAF7428807.1"/>
    </source>
</evidence>
<sequence length="1005" mass="109261">MPLSSAGSLLLFGVVLIQLAGIYLFTGGFLLSRLSLSDTTTCTSGCRLEPTHSRAIVLIIDALRFDFVSPNPPEPPSTFHHNVLTLPRRLTAEHPRNSFLFDSYSDPPTATLQRIKALTTGSLPTFVDIGNNFGASSIAEDSIIKQLQAAGKKVAFMGDDTWLSVFPNSFHPNMSFPYDSFNVEDLHTVDEGVIAHLFPLLLDESKPFDFLIGHFLGVDHVGHRVGPDHQSMKTKLVQMNTVLEKVVQLLDDDTLLVVLGDHGMDRTGDHGGDGDLETSAALWLYSKTKELGLEGTSTIPSQLLGHTVFPGAATPHRRVQQIDLVPTLSLLLGLPIPFNNLGSVIPEVFQRAGLLSQALKINAAQIKSYLDAYRSSPSGGELGESWSSLEKTWFASTDGELTNMYEFNRLALSTCRSLWAQFNPVRMGFGLCLLVAGLLTMWSLFAQISLTKSLQHAYQGLWLSLIALVVGVFSGVSTHALVKPYIMDTALIDYTLFFGGSAACLPSIWKLIPTLSARNLLSTPILLILHTLAFFSNSFTFWEDRVVPFLLASSILPFVLKGFTGPTARLRNRILGFSALFAVSIRLMAISTVCREEQQPYCHVTYYASSSLPSPPLLVRILALPAAFAIPLFMQRVLNISRSDAGIAKLFLLFILRFALMTASAAWVLEWVDSAQILGSWSSALRSTRSLLGISSFATISILAPALWYAVPTCLDVTDEANADDLKTASTSGPKRRQIRVIGFGNAFGSPYLLFWSIPFCWVFATSQLTGQLVLSLSAVALLSYLEVVDSARDVRALEEAFSSSTPSAILQDPGIFDRASGSSSSPQMTFSEVVPIALLGLQVFYATGHQATISSIQWKSAFVLTKDLVYPFPPMTVILNSFGPLMLAGVSAPLVALWNRSPLTEQAKQNKDRTESAVHRESVLAGLGVMIYYGCLLLGTAVSAAILRRHLMVWKVFAPRFMLGALSVVVVDIGVLLGVGLGVARIAGKVEGMFAAVVPQVSKR</sequence>
<dbReference type="InterPro" id="IPR039524">
    <property type="entry name" value="PIGO/GPI13"/>
</dbReference>
<evidence type="ECO:0000256" key="11">
    <source>
        <dbReference type="SAM" id="Phobius"/>
    </source>
</evidence>
<evidence type="ECO:0000256" key="9">
    <source>
        <dbReference type="ARBA" id="ARBA00023136"/>
    </source>
</evidence>
<feature type="transmembrane region" description="Helical" evidence="11">
    <location>
        <begin position="650"/>
        <end position="669"/>
    </location>
</feature>
<keyword evidence="9 11" id="KW-0472">Membrane</keyword>
<evidence type="ECO:0000313" key="14">
    <source>
        <dbReference type="Proteomes" id="UP000623687"/>
    </source>
</evidence>
<keyword evidence="4" id="KW-0337">GPI-anchor biosynthesis</keyword>
<keyword evidence="8 11" id="KW-1133">Transmembrane helix</keyword>
<feature type="transmembrane region" description="Helical" evidence="11">
    <location>
        <begin position="494"/>
        <end position="512"/>
    </location>
</feature>
<dbReference type="InterPro" id="IPR017850">
    <property type="entry name" value="Alkaline_phosphatase_core_sf"/>
</dbReference>
<comment type="pathway">
    <text evidence="2">Glycolipid biosynthesis; glycosylphosphatidylinositol-anchor biosynthesis.</text>
</comment>
<dbReference type="VEuPathDB" id="FungiDB:PC9H_008039"/>
<feature type="domain" description="GPI ethanolamine phosphate transferase 2 C-terminal" evidence="12">
    <location>
        <begin position="836"/>
        <end position="984"/>
    </location>
</feature>
<dbReference type="GeneID" id="59377857"/>
<keyword evidence="7" id="KW-0256">Endoplasmic reticulum</keyword>
<gene>
    <name evidence="13" type="primary">GPI13</name>
    <name evidence="13" type="ORF">PC9H_008039</name>
</gene>
<evidence type="ECO:0000256" key="4">
    <source>
        <dbReference type="ARBA" id="ARBA00022502"/>
    </source>
</evidence>
<feature type="transmembrane region" description="Helical" evidence="11">
    <location>
        <begin position="924"/>
        <end position="947"/>
    </location>
</feature>
<evidence type="ECO:0000256" key="10">
    <source>
        <dbReference type="ARBA" id="ARBA00023180"/>
    </source>
</evidence>
<evidence type="ECO:0000256" key="3">
    <source>
        <dbReference type="ARBA" id="ARBA00008695"/>
    </source>
</evidence>
<organism evidence="13 14">
    <name type="scientific">Pleurotus ostreatus</name>
    <name type="common">Oyster mushroom</name>
    <name type="synonym">White-rot fungus</name>
    <dbReference type="NCBI Taxonomy" id="5322"/>
    <lineage>
        <taxon>Eukaryota</taxon>
        <taxon>Fungi</taxon>
        <taxon>Dikarya</taxon>
        <taxon>Basidiomycota</taxon>
        <taxon>Agaricomycotina</taxon>
        <taxon>Agaricomycetes</taxon>
        <taxon>Agaricomycetidae</taxon>
        <taxon>Agaricales</taxon>
        <taxon>Pleurotineae</taxon>
        <taxon>Pleurotaceae</taxon>
        <taxon>Pleurotus</taxon>
    </lineage>
</organism>
<dbReference type="GO" id="GO:0005789">
    <property type="term" value="C:endoplasmic reticulum membrane"/>
    <property type="evidence" value="ECO:0007669"/>
    <property type="project" value="UniProtKB-SubCell"/>
</dbReference>